<dbReference type="InterPro" id="IPR021731">
    <property type="entry name" value="AMIN_dom"/>
</dbReference>
<reference evidence="6 7" key="1">
    <citation type="submission" date="2023-07" db="EMBL/GenBank/DDBJ databases">
        <title>Comparative genomics of wheat-associated soil bacteria to identify genetic determinants of phenazine resistance.</title>
        <authorList>
            <person name="Mouncey N."/>
        </authorList>
    </citation>
    <scope>NUCLEOTIDE SEQUENCE [LARGE SCALE GENOMIC DNA]</scope>
    <source>
        <strain evidence="6 7">W4I11</strain>
    </source>
</reference>
<dbReference type="EMBL" id="JAUSZT010000003">
    <property type="protein sequence ID" value="MDQ0998843.1"/>
    <property type="molecule type" value="Genomic_DNA"/>
</dbReference>
<dbReference type="Gene3D" id="3.40.630.40">
    <property type="entry name" value="Zn-dependent exopeptidases"/>
    <property type="match status" value="1"/>
</dbReference>
<dbReference type="InterPro" id="IPR050695">
    <property type="entry name" value="N-acetylmuramoyl_amidase_3"/>
</dbReference>
<keyword evidence="4" id="KW-1133">Transmembrane helix</keyword>
<feature type="transmembrane region" description="Helical" evidence="4">
    <location>
        <begin position="34"/>
        <end position="52"/>
    </location>
</feature>
<dbReference type="Gene3D" id="2.60.40.3500">
    <property type="match status" value="1"/>
</dbReference>
<dbReference type="GO" id="GO:0008745">
    <property type="term" value="F:N-acetylmuramoyl-L-alanine amidase activity"/>
    <property type="evidence" value="ECO:0007669"/>
    <property type="project" value="UniProtKB-EC"/>
</dbReference>
<evidence type="ECO:0000313" key="6">
    <source>
        <dbReference type="EMBL" id="MDQ0998843.1"/>
    </source>
</evidence>
<dbReference type="CDD" id="cd02696">
    <property type="entry name" value="MurNAc-LAA"/>
    <property type="match status" value="1"/>
</dbReference>
<evidence type="ECO:0000259" key="5">
    <source>
        <dbReference type="SMART" id="SM00646"/>
    </source>
</evidence>
<comment type="catalytic activity">
    <reaction evidence="1">
        <text>Hydrolyzes the link between N-acetylmuramoyl residues and L-amino acid residues in certain cell-wall glycopeptides.</text>
        <dbReference type="EC" id="3.5.1.28"/>
    </reaction>
</comment>
<organism evidence="6 7">
    <name type="scientific">Phyllobacterium ifriqiyense</name>
    <dbReference type="NCBI Taxonomy" id="314238"/>
    <lineage>
        <taxon>Bacteria</taxon>
        <taxon>Pseudomonadati</taxon>
        <taxon>Pseudomonadota</taxon>
        <taxon>Alphaproteobacteria</taxon>
        <taxon>Hyphomicrobiales</taxon>
        <taxon>Phyllobacteriaceae</taxon>
        <taxon>Phyllobacterium</taxon>
    </lineage>
</organism>
<dbReference type="SMART" id="SM00646">
    <property type="entry name" value="Ami_3"/>
    <property type="match status" value="1"/>
</dbReference>
<gene>
    <name evidence="6" type="ORF">QFZ34_004025</name>
</gene>
<comment type="caution">
    <text evidence="6">The sequence shown here is derived from an EMBL/GenBank/DDBJ whole genome shotgun (WGS) entry which is preliminary data.</text>
</comment>
<evidence type="ECO:0000256" key="2">
    <source>
        <dbReference type="ARBA" id="ARBA00011901"/>
    </source>
</evidence>
<evidence type="ECO:0000256" key="3">
    <source>
        <dbReference type="ARBA" id="ARBA00022801"/>
    </source>
</evidence>
<accession>A0ABU0SGJ9</accession>
<dbReference type="PANTHER" id="PTHR30404:SF0">
    <property type="entry name" value="N-ACETYLMURAMOYL-L-ALANINE AMIDASE AMIC"/>
    <property type="match status" value="1"/>
</dbReference>
<dbReference type="PANTHER" id="PTHR30404">
    <property type="entry name" value="N-ACETYLMURAMOYL-L-ALANINE AMIDASE"/>
    <property type="match status" value="1"/>
</dbReference>
<dbReference type="EC" id="3.5.1.28" evidence="2"/>
<dbReference type="Pfam" id="PF01520">
    <property type="entry name" value="Amidase_3"/>
    <property type="match status" value="1"/>
</dbReference>
<feature type="domain" description="MurNAc-LAA" evidence="5">
    <location>
        <begin position="274"/>
        <end position="428"/>
    </location>
</feature>
<keyword evidence="4" id="KW-0812">Transmembrane</keyword>
<evidence type="ECO:0000313" key="7">
    <source>
        <dbReference type="Proteomes" id="UP001237780"/>
    </source>
</evidence>
<sequence length="440" mass="48356">MAPAGCRHLPDLIQKRRPRGYSPQLVSIGKEMNVICRIVVAAFAGLLIFISATGSSYASDGLAALTYQAAGDELRTRVVINFDREPDISTMLLDHPHRLVVDMPKTVFAFDKKSVESRGLVDDVRYGMLDSERSRLIFSLKGPFAVERIDVIKNDNSPGYRLVADLVASSDRKFAEDLRTQNATTASTESTPTRDRVVAATPDETNKTAKPFTVVIDPGHGGIDSGAESAGGIMEKNVTLMFAQQLRDELAKIPGMRIEMTRTDDTFLRLTERVRVARQYEADLFISLHADTINRGNIRGATVYTVSDKASDAESRAMADRENRADAVAGITFDGEAPEIADILMDLTRRETHNFSLRFAKNVVDSLRKEVNMINNPHRFAGFQVLRAPDVPSVLVEIGYLSNAEDEKLMLDPAWRAHVATRLATAVAAFSGLKTAGAQN</sequence>
<proteinExistence type="predicted"/>
<dbReference type="InterPro" id="IPR002508">
    <property type="entry name" value="MurNAc-LAA_cat"/>
</dbReference>
<dbReference type="Proteomes" id="UP001237780">
    <property type="component" value="Unassembled WGS sequence"/>
</dbReference>
<keyword evidence="4" id="KW-0472">Membrane</keyword>
<evidence type="ECO:0000256" key="4">
    <source>
        <dbReference type="SAM" id="Phobius"/>
    </source>
</evidence>
<dbReference type="Pfam" id="PF11741">
    <property type="entry name" value="AMIN"/>
    <property type="match status" value="1"/>
</dbReference>
<dbReference type="SUPFAM" id="SSF53187">
    <property type="entry name" value="Zn-dependent exopeptidases"/>
    <property type="match status" value="1"/>
</dbReference>
<keyword evidence="7" id="KW-1185">Reference proteome</keyword>
<name>A0ABU0SGJ9_9HYPH</name>
<evidence type="ECO:0000256" key="1">
    <source>
        <dbReference type="ARBA" id="ARBA00001561"/>
    </source>
</evidence>
<keyword evidence="3 6" id="KW-0378">Hydrolase</keyword>
<protein>
    <recommendedName>
        <fullName evidence="2">N-acetylmuramoyl-L-alanine amidase</fullName>
        <ecNumber evidence="2">3.5.1.28</ecNumber>
    </recommendedName>
</protein>